<dbReference type="Proteomes" id="UP000663829">
    <property type="component" value="Unassembled WGS sequence"/>
</dbReference>
<organism evidence="2 4">
    <name type="scientific">Didymodactylos carnosus</name>
    <dbReference type="NCBI Taxonomy" id="1234261"/>
    <lineage>
        <taxon>Eukaryota</taxon>
        <taxon>Metazoa</taxon>
        <taxon>Spiralia</taxon>
        <taxon>Gnathifera</taxon>
        <taxon>Rotifera</taxon>
        <taxon>Eurotatoria</taxon>
        <taxon>Bdelloidea</taxon>
        <taxon>Philodinida</taxon>
        <taxon>Philodinidae</taxon>
        <taxon>Didymodactylos</taxon>
    </lineage>
</organism>
<reference evidence="2" key="1">
    <citation type="submission" date="2021-02" db="EMBL/GenBank/DDBJ databases">
        <authorList>
            <person name="Nowell W R."/>
        </authorList>
    </citation>
    <scope>NUCLEOTIDE SEQUENCE</scope>
</reference>
<proteinExistence type="predicted"/>
<evidence type="ECO:0000313" key="3">
    <source>
        <dbReference type="EMBL" id="CAF4633636.1"/>
    </source>
</evidence>
<keyword evidence="4" id="KW-1185">Reference proteome</keyword>
<sequence length="22" mass="2193">MSHTHTPNDPMAAVSAVASVLG</sequence>
<feature type="non-terminal residue" evidence="2">
    <location>
        <position position="22"/>
    </location>
</feature>
<dbReference type="Proteomes" id="UP000681722">
    <property type="component" value="Unassembled WGS sequence"/>
</dbReference>
<feature type="region of interest" description="Disordered" evidence="1">
    <location>
        <begin position="1"/>
        <end position="22"/>
    </location>
</feature>
<comment type="caution">
    <text evidence="2">The sequence shown here is derived from an EMBL/GenBank/DDBJ whole genome shotgun (WGS) entry which is preliminary data.</text>
</comment>
<dbReference type="EMBL" id="CAJNOQ010059492">
    <property type="protein sequence ID" value="CAF1668289.1"/>
    <property type="molecule type" value="Genomic_DNA"/>
</dbReference>
<protein>
    <submittedName>
        <fullName evidence="2">Uncharacterized protein</fullName>
    </submittedName>
</protein>
<gene>
    <name evidence="2" type="ORF">GPM918_LOCUS46227</name>
    <name evidence="3" type="ORF">SRO942_LOCUS49926</name>
</gene>
<name>A0A816G264_9BILA</name>
<evidence type="ECO:0000256" key="1">
    <source>
        <dbReference type="SAM" id="MobiDB-lite"/>
    </source>
</evidence>
<dbReference type="EMBL" id="CAJOBC010137363">
    <property type="protein sequence ID" value="CAF4633636.1"/>
    <property type="molecule type" value="Genomic_DNA"/>
</dbReference>
<evidence type="ECO:0000313" key="2">
    <source>
        <dbReference type="EMBL" id="CAF1668289.1"/>
    </source>
</evidence>
<evidence type="ECO:0000313" key="4">
    <source>
        <dbReference type="Proteomes" id="UP000663829"/>
    </source>
</evidence>
<dbReference type="AlphaFoldDB" id="A0A816G264"/>
<accession>A0A816G264</accession>